<dbReference type="Proteomes" id="UP000236630">
    <property type="component" value="Unassembled WGS sequence"/>
</dbReference>
<dbReference type="GO" id="GO:0004672">
    <property type="term" value="F:protein kinase activity"/>
    <property type="evidence" value="ECO:0007669"/>
    <property type="project" value="InterPro"/>
</dbReference>
<feature type="domain" description="Protein kinase" evidence="8">
    <location>
        <begin position="1"/>
        <end position="266"/>
    </location>
</feature>
<dbReference type="EMBL" id="BDQV01000560">
    <property type="protein sequence ID" value="GAY66260.1"/>
    <property type="molecule type" value="Genomic_DNA"/>
</dbReference>
<keyword evidence="6 7" id="KW-0472">Membrane</keyword>
<keyword evidence="5 7" id="KW-1133">Transmembrane helix</keyword>
<evidence type="ECO:0000313" key="9">
    <source>
        <dbReference type="EMBL" id="GAY66260.1"/>
    </source>
</evidence>
<reference evidence="9 10" key="1">
    <citation type="journal article" date="2017" name="Front. Genet.">
        <title>Draft sequencing of the heterozygous diploid genome of Satsuma (Citrus unshiu Marc.) using a hybrid assembly approach.</title>
        <authorList>
            <person name="Shimizu T."/>
            <person name="Tanizawa Y."/>
            <person name="Mochizuki T."/>
            <person name="Nagasaki H."/>
            <person name="Yoshioka T."/>
            <person name="Toyoda A."/>
            <person name="Fujiyama A."/>
            <person name="Kaminuma E."/>
            <person name="Nakamura Y."/>
        </authorList>
    </citation>
    <scope>NUCLEOTIDE SEQUENCE [LARGE SCALE GENOMIC DNA]</scope>
    <source>
        <strain evidence="10">cv. Miyagawa wase</strain>
    </source>
</reference>
<organism evidence="9 10">
    <name type="scientific">Citrus unshiu</name>
    <name type="common">Satsuma mandarin</name>
    <name type="synonym">Citrus nobilis var. unshiu</name>
    <dbReference type="NCBI Taxonomy" id="55188"/>
    <lineage>
        <taxon>Eukaryota</taxon>
        <taxon>Viridiplantae</taxon>
        <taxon>Streptophyta</taxon>
        <taxon>Embryophyta</taxon>
        <taxon>Tracheophyta</taxon>
        <taxon>Spermatophyta</taxon>
        <taxon>Magnoliopsida</taxon>
        <taxon>eudicotyledons</taxon>
        <taxon>Gunneridae</taxon>
        <taxon>Pentapetalae</taxon>
        <taxon>rosids</taxon>
        <taxon>malvids</taxon>
        <taxon>Sapindales</taxon>
        <taxon>Rutaceae</taxon>
        <taxon>Aurantioideae</taxon>
        <taxon>Citrus</taxon>
    </lineage>
</organism>
<dbReference type="Pfam" id="PF00069">
    <property type="entry name" value="Pkinase"/>
    <property type="match status" value="1"/>
</dbReference>
<evidence type="ECO:0000256" key="3">
    <source>
        <dbReference type="ARBA" id="ARBA00022692"/>
    </source>
</evidence>
<feature type="transmembrane region" description="Helical" evidence="7">
    <location>
        <begin position="24"/>
        <end position="50"/>
    </location>
</feature>
<keyword evidence="10" id="KW-1185">Reference proteome</keyword>
<dbReference type="Gene3D" id="3.30.200.20">
    <property type="entry name" value="Phosphorylase Kinase, domain 1"/>
    <property type="match status" value="1"/>
</dbReference>
<comment type="caution">
    <text evidence="9">The sequence shown here is derived from an EMBL/GenBank/DDBJ whole genome shotgun (WGS) entry which is preliminary data.</text>
</comment>
<evidence type="ECO:0000256" key="6">
    <source>
        <dbReference type="ARBA" id="ARBA00023136"/>
    </source>
</evidence>
<dbReference type="Gene3D" id="1.10.510.10">
    <property type="entry name" value="Transferase(Phosphotransferase) domain 1"/>
    <property type="match status" value="1"/>
</dbReference>
<dbReference type="PANTHER" id="PTHR27008">
    <property type="entry name" value="OS04G0122200 PROTEIN"/>
    <property type="match status" value="1"/>
</dbReference>
<name>A0A2H5QNR7_CITUN</name>
<sequence length="266" mass="29877">MHSTSTKTSSQTCNKDNSKGSKKAALLVLKFTLPSIISSVLRTIVMIFFLRCRSRKTRTPAQEHLFSLTTRRRISYHDIQQATDGFNKCNLLGTGGIGSMYKDTLYDKDCSSSKSPKILSSYCDPDFKALVLEFMPNGSLEKWLYSHNYFLDTLKRCGSALEYLCHGHLSASVIHCDLMPNNILLDENMVPHANDFGISKFLSEGEDSMTRTMTMATIGYMAPEYGSEGIISAKCDIYSYCALLMETFTRKTSIDEMFTGEISLRD</sequence>
<evidence type="ECO:0000256" key="1">
    <source>
        <dbReference type="ARBA" id="ARBA00004370"/>
    </source>
</evidence>
<accession>A0A2H5QNR7</accession>
<keyword evidence="3 7" id="KW-0812">Transmembrane</keyword>
<dbReference type="PROSITE" id="PS50011">
    <property type="entry name" value="PROTEIN_KINASE_DOM"/>
    <property type="match status" value="1"/>
</dbReference>
<evidence type="ECO:0000256" key="2">
    <source>
        <dbReference type="ARBA" id="ARBA00022614"/>
    </source>
</evidence>
<evidence type="ECO:0000259" key="8">
    <source>
        <dbReference type="PROSITE" id="PS50011"/>
    </source>
</evidence>
<proteinExistence type="predicted"/>
<dbReference type="GO" id="GO:0005524">
    <property type="term" value="F:ATP binding"/>
    <property type="evidence" value="ECO:0007669"/>
    <property type="project" value="InterPro"/>
</dbReference>
<dbReference type="InterPro" id="IPR000719">
    <property type="entry name" value="Prot_kinase_dom"/>
</dbReference>
<keyword evidence="4" id="KW-0677">Repeat</keyword>
<comment type="subcellular location">
    <subcellularLocation>
        <location evidence="1">Membrane</location>
    </subcellularLocation>
</comment>
<dbReference type="SUPFAM" id="SSF56112">
    <property type="entry name" value="Protein kinase-like (PK-like)"/>
    <property type="match status" value="1"/>
</dbReference>
<evidence type="ECO:0000313" key="10">
    <source>
        <dbReference type="Proteomes" id="UP000236630"/>
    </source>
</evidence>
<evidence type="ECO:0000256" key="5">
    <source>
        <dbReference type="ARBA" id="ARBA00022989"/>
    </source>
</evidence>
<dbReference type="InterPro" id="IPR011009">
    <property type="entry name" value="Kinase-like_dom_sf"/>
</dbReference>
<dbReference type="InterPro" id="IPR051809">
    <property type="entry name" value="Plant_receptor-like_S/T_kinase"/>
</dbReference>
<dbReference type="AlphaFoldDB" id="A0A2H5QNR7"/>
<dbReference type="SMART" id="SM00220">
    <property type="entry name" value="S_TKc"/>
    <property type="match status" value="1"/>
</dbReference>
<protein>
    <recommendedName>
        <fullName evidence="8">Protein kinase domain-containing protein</fullName>
    </recommendedName>
</protein>
<dbReference type="PANTHER" id="PTHR27008:SF585">
    <property type="entry name" value="PROTEIN KINASE DOMAIN-CONTAINING PROTEIN"/>
    <property type="match status" value="1"/>
</dbReference>
<keyword evidence="2" id="KW-0433">Leucine-rich repeat</keyword>
<gene>
    <name evidence="9" type="ORF">CUMW_247340</name>
</gene>
<dbReference type="GO" id="GO:0016020">
    <property type="term" value="C:membrane"/>
    <property type="evidence" value="ECO:0007669"/>
    <property type="project" value="UniProtKB-SubCell"/>
</dbReference>
<evidence type="ECO:0000256" key="4">
    <source>
        <dbReference type="ARBA" id="ARBA00022737"/>
    </source>
</evidence>
<dbReference type="STRING" id="55188.A0A2H5QNR7"/>
<evidence type="ECO:0000256" key="7">
    <source>
        <dbReference type="SAM" id="Phobius"/>
    </source>
</evidence>